<dbReference type="PANTHER" id="PTHR24269">
    <property type="entry name" value="KREMEN PROTEIN"/>
    <property type="match status" value="1"/>
</dbReference>
<evidence type="ECO:0000256" key="4">
    <source>
        <dbReference type="ARBA" id="ARBA00022989"/>
    </source>
</evidence>
<feature type="compositionally biased region" description="Low complexity" evidence="9">
    <location>
        <begin position="260"/>
        <end position="271"/>
    </location>
</feature>
<dbReference type="EnsemblMetazoa" id="XM_038201294.1">
    <property type="protein sequence ID" value="XP_038057222.1"/>
    <property type="gene ID" value="LOC119728864"/>
</dbReference>
<dbReference type="Pfam" id="PF01822">
    <property type="entry name" value="WSC"/>
    <property type="match status" value="1"/>
</dbReference>
<evidence type="ECO:0000256" key="10">
    <source>
        <dbReference type="SAM" id="Phobius"/>
    </source>
</evidence>
<evidence type="ECO:0000256" key="8">
    <source>
        <dbReference type="PROSITE-ProRule" id="PRU00302"/>
    </source>
</evidence>
<dbReference type="GO" id="GO:0005886">
    <property type="term" value="C:plasma membrane"/>
    <property type="evidence" value="ECO:0007669"/>
    <property type="project" value="TreeGrafter"/>
</dbReference>
<evidence type="ECO:0000256" key="5">
    <source>
        <dbReference type="ARBA" id="ARBA00023136"/>
    </source>
</evidence>
<dbReference type="InterPro" id="IPR051836">
    <property type="entry name" value="Kremen_rcpt"/>
</dbReference>
<dbReference type="InterPro" id="IPR000436">
    <property type="entry name" value="Sushi_SCR_CCP_dom"/>
</dbReference>
<dbReference type="SMART" id="SM00321">
    <property type="entry name" value="WSC"/>
    <property type="match status" value="1"/>
</dbReference>
<keyword evidence="3" id="KW-0732">Signal</keyword>
<dbReference type="PANTHER" id="PTHR24269:SF16">
    <property type="entry name" value="PROTEIN SLG1"/>
    <property type="match status" value="1"/>
</dbReference>
<dbReference type="InterPro" id="IPR002889">
    <property type="entry name" value="WSC_carb-bd"/>
</dbReference>
<dbReference type="AlphaFoldDB" id="A0A914A071"/>
<dbReference type="GeneID" id="119728864"/>
<feature type="domain" description="Sushi" evidence="11">
    <location>
        <begin position="146"/>
        <end position="219"/>
    </location>
</feature>
<feature type="region of interest" description="Disordered" evidence="9">
    <location>
        <begin position="255"/>
        <end position="291"/>
    </location>
</feature>
<evidence type="ECO:0000259" key="11">
    <source>
        <dbReference type="PROSITE" id="PS50923"/>
    </source>
</evidence>
<dbReference type="PROSITE" id="PS50923">
    <property type="entry name" value="SUSHI"/>
    <property type="match status" value="1"/>
</dbReference>
<protein>
    <submittedName>
        <fullName evidence="13">Uncharacterized protein</fullName>
    </submittedName>
</protein>
<dbReference type="Gene3D" id="2.10.70.10">
    <property type="entry name" value="Complement Module, domain 1"/>
    <property type="match status" value="1"/>
</dbReference>
<keyword evidence="6" id="KW-1015">Disulfide bond</keyword>
<organism evidence="13 14">
    <name type="scientific">Patiria miniata</name>
    <name type="common">Bat star</name>
    <name type="synonym">Asterina miniata</name>
    <dbReference type="NCBI Taxonomy" id="46514"/>
    <lineage>
        <taxon>Eukaryota</taxon>
        <taxon>Metazoa</taxon>
        <taxon>Echinodermata</taxon>
        <taxon>Eleutherozoa</taxon>
        <taxon>Asterozoa</taxon>
        <taxon>Asteroidea</taxon>
        <taxon>Valvatacea</taxon>
        <taxon>Valvatida</taxon>
        <taxon>Asterinidae</taxon>
        <taxon>Patiria</taxon>
    </lineage>
</organism>
<feature type="domain" description="WSC" evidence="12">
    <location>
        <begin position="42"/>
        <end position="144"/>
    </location>
</feature>
<reference evidence="13" key="1">
    <citation type="submission" date="2022-11" db="UniProtKB">
        <authorList>
            <consortium name="EnsemblMetazoa"/>
        </authorList>
    </citation>
    <scope>IDENTIFICATION</scope>
</reference>
<name>A0A914A071_PATMI</name>
<keyword evidence="14" id="KW-1185">Reference proteome</keyword>
<keyword evidence="8" id="KW-0768">Sushi</keyword>
<evidence type="ECO:0000313" key="13">
    <source>
        <dbReference type="EnsemblMetazoa" id="XP_038057222.1"/>
    </source>
</evidence>
<feature type="compositionally biased region" description="Basic and acidic residues" evidence="9">
    <location>
        <begin position="278"/>
        <end position="287"/>
    </location>
</feature>
<evidence type="ECO:0000259" key="12">
    <source>
        <dbReference type="PROSITE" id="PS51212"/>
    </source>
</evidence>
<evidence type="ECO:0000256" key="3">
    <source>
        <dbReference type="ARBA" id="ARBA00022729"/>
    </source>
</evidence>
<evidence type="ECO:0000313" key="14">
    <source>
        <dbReference type="Proteomes" id="UP000887568"/>
    </source>
</evidence>
<evidence type="ECO:0000256" key="9">
    <source>
        <dbReference type="SAM" id="MobiDB-lite"/>
    </source>
</evidence>
<evidence type="ECO:0000256" key="6">
    <source>
        <dbReference type="ARBA" id="ARBA00023157"/>
    </source>
</evidence>
<keyword evidence="4 10" id="KW-1133">Transmembrane helix</keyword>
<dbReference type="RefSeq" id="XP_038057222.1">
    <property type="nucleotide sequence ID" value="XM_038201294.1"/>
</dbReference>
<evidence type="ECO:0000256" key="2">
    <source>
        <dbReference type="ARBA" id="ARBA00022692"/>
    </source>
</evidence>
<dbReference type="Proteomes" id="UP000887568">
    <property type="component" value="Unplaced"/>
</dbReference>
<dbReference type="PROSITE" id="PS51257">
    <property type="entry name" value="PROKAR_LIPOPROTEIN"/>
    <property type="match status" value="1"/>
</dbReference>
<evidence type="ECO:0000256" key="1">
    <source>
        <dbReference type="ARBA" id="ARBA00004167"/>
    </source>
</evidence>
<dbReference type="PROSITE" id="PS51212">
    <property type="entry name" value="WSC"/>
    <property type="match status" value="1"/>
</dbReference>
<dbReference type="CDD" id="cd00033">
    <property type="entry name" value="CCP"/>
    <property type="match status" value="1"/>
</dbReference>
<feature type="transmembrane region" description="Helical" evidence="10">
    <location>
        <begin position="300"/>
        <end position="322"/>
    </location>
</feature>
<accession>A0A914A071</accession>
<sequence length="451" mass="49051">MAMFLPKHQRVSDGLLSGRPFVFTLFTTACKLVLVLSQPRNAPGYLGCYEDCTGFFGGCNRALPIGPVDSDDQSVERCFKNCLDTRTTSYEYAGLEHKNECFCGNTEDYGRFGKKADSHCQDTCTGNSDQICGDSDRISIYRVSQGVCSNDIGPPTNGAHNITNPRSLSYNLNNFKFFGTRVDFSCDPGYTLHGASSIECIETGYNNVTWSDSVPTCEASANLTTLSAYTSPHSTTPSQTTTTFHISKPLTGYTTDVGESQTHTTQKTSSKILSPTRESTKAPDHRTNSPIAGKLGTGEVAGIAVGALVALTVLIVAVFFLWRKRIRKPKEQKGSDIALDTVGAHYVNHTFANPILDTSGTAQSQGDRDNAPPVYSQVVKKRPADEGATLSVPPQNDQDGDSGWVDNEVYGCESFPIEIEARNKDRDGQPNDQPPITMEGKPGWVENIIYE</sequence>
<dbReference type="InterPro" id="IPR035976">
    <property type="entry name" value="Sushi/SCR/CCP_sf"/>
</dbReference>
<dbReference type="SUPFAM" id="SSF57535">
    <property type="entry name" value="Complement control module/SCR domain"/>
    <property type="match status" value="1"/>
</dbReference>
<keyword evidence="5 10" id="KW-0472">Membrane</keyword>
<proteinExistence type="predicted"/>
<feature type="compositionally biased region" description="Basic and acidic residues" evidence="9">
    <location>
        <begin position="419"/>
        <end position="429"/>
    </location>
</feature>
<feature type="region of interest" description="Disordered" evidence="9">
    <location>
        <begin position="418"/>
        <end position="446"/>
    </location>
</feature>
<feature type="region of interest" description="Disordered" evidence="9">
    <location>
        <begin position="383"/>
        <end position="403"/>
    </location>
</feature>
<dbReference type="Pfam" id="PF00084">
    <property type="entry name" value="Sushi"/>
    <property type="match status" value="1"/>
</dbReference>
<evidence type="ECO:0000256" key="7">
    <source>
        <dbReference type="ARBA" id="ARBA00023180"/>
    </source>
</evidence>
<comment type="subcellular location">
    <subcellularLocation>
        <location evidence="1">Membrane</location>
        <topology evidence="1">Single-pass membrane protein</topology>
    </subcellularLocation>
</comment>
<dbReference type="OrthoDB" id="406096at2759"/>
<keyword evidence="7" id="KW-0325">Glycoprotein</keyword>
<comment type="caution">
    <text evidence="8">Lacks conserved residue(s) required for the propagation of feature annotation.</text>
</comment>
<keyword evidence="2 10" id="KW-0812">Transmembrane</keyword>
<dbReference type="SMART" id="SM00032">
    <property type="entry name" value="CCP"/>
    <property type="match status" value="1"/>
</dbReference>